<feature type="non-terminal residue" evidence="1">
    <location>
        <position position="87"/>
    </location>
</feature>
<evidence type="ECO:0000313" key="2">
    <source>
        <dbReference type="Proteomes" id="UP000485058"/>
    </source>
</evidence>
<proteinExistence type="predicted"/>
<accession>A0A699ZCJ6</accession>
<keyword evidence="2" id="KW-1185">Reference proteome</keyword>
<organism evidence="1 2">
    <name type="scientific">Haematococcus lacustris</name>
    <name type="common">Green alga</name>
    <name type="synonym">Haematococcus pluvialis</name>
    <dbReference type="NCBI Taxonomy" id="44745"/>
    <lineage>
        <taxon>Eukaryota</taxon>
        <taxon>Viridiplantae</taxon>
        <taxon>Chlorophyta</taxon>
        <taxon>core chlorophytes</taxon>
        <taxon>Chlorophyceae</taxon>
        <taxon>CS clade</taxon>
        <taxon>Chlamydomonadales</taxon>
        <taxon>Haematococcaceae</taxon>
        <taxon>Haematococcus</taxon>
    </lineage>
</organism>
<name>A0A699ZCJ6_HAELA</name>
<evidence type="ECO:0000313" key="1">
    <source>
        <dbReference type="EMBL" id="GFH19485.1"/>
    </source>
</evidence>
<gene>
    <name evidence="1" type="ORF">HaLaN_16438</name>
</gene>
<comment type="caution">
    <text evidence="1">The sequence shown here is derived from an EMBL/GenBank/DDBJ whole genome shotgun (WGS) entry which is preliminary data.</text>
</comment>
<protein>
    <submittedName>
        <fullName evidence="1">Uncharacterized protein</fullName>
    </submittedName>
</protein>
<sequence>VENHPSLVRDCWRRDHLTVEEQVAVALSYYAKGSNYSQVTLAGVMTPLCMSAQVLQVVIEACKLATLGWWQFPKWCPTTFDKRSVVI</sequence>
<feature type="non-terminal residue" evidence="1">
    <location>
        <position position="1"/>
    </location>
</feature>
<reference evidence="1 2" key="1">
    <citation type="submission" date="2020-02" db="EMBL/GenBank/DDBJ databases">
        <title>Draft genome sequence of Haematococcus lacustris strain NIES-144.</title>
        <authorList>
            <person name="Morimoto D."/>
            <person name="Nakagawa S."/>
            <person name="Yoshida T."/>
            <person name="Sawayama S."/>
        </authorList>
    </citation>
    <scope>NUCLEOTIDE SEQUENCE [LARGE SCALE GENOMIC DNA]</scope>
    <source>
        <strain evidence="1 2">NIES-144</strain>
    </source>
</reference>
<dbReference type="Proteomes" id="UP000485058">
    <property type="component" value="Unassembled WGS sequence"/>
</dbReference>
<dbReference type="AlphaFoldDB" id="A0A699ZCJ6"/>
<dbReference type="EMBL" id="BLLF01001471">
    <property type="protein sequence ID" value="GFH19485.1"/>
    <property type="molecule type" value="Genomic_DNA"/>
</dbReference>